<protein>
    <recommendedName>
        <fullName evidence="2">NAD-specific glutamate dehydrogenase</fullName>
    </recommendedName>
</protein>
<dbReference type="EMBL" id="VSSQ01012379">
    <property type="protein sequence ID" value="MPM49096.1"/>
    <property type="molecule type" value="Genomic_DNA"/>
</dbReference>
<gene>
    <name evidence="1" type="ORF">SDC9_95824</name>
</gene>
<organism evidence="1">
    <name type="scientific">bioreactor metagenome</name>
    <dbReference type="NCBI Taxonomy" id="1076179"/>
    <lineage>
        <taxon>unclassified sequences</taxon>
        <taxon>metagenomes</taxon>
        <taxon>ecological metagenomes</taxon>
    </lineage>
</organism>
<name>A0A645A847_9ZZZZ</name>
<comment type="caution">
    <text evidence="1">The sequence shown here is derived from an EMBL/GenBank/DDBJ whole genome shotgun (WGS) entry which is preliminary data.</text>
</comment>
<proteinExistence type="predicted"/>
<reference evidence="1" key="1">
    <citation type="submission" date="2019-08" db="EMBL/GenBank/DDBJ databases">
        <authorList>
            <person name="Kucharzyk K."/>
            <person name="Murdoch R.W."/>
            <person name="Higgins S."/>
            <person name="Loffler F."/>
        </authorList>
    </citation>
    <scope>NUCLEOTIDE SEQUENCE</scope>
</reference>
<evidence type="ECO:0008006" key="2">
    <source>
        <dbReference type="Google" id="ProtNLM"/>
    </source>
</evidence>
<sequence>MADEQRVDLIAVSLGHLAHTLGVVLTVQTVVYGADDDVRLAVQLFENFSGLLHGRGEGHVVVVRGVGLLPDGNVGRVNTEQGHLHAVHVKDLIGVQPARTILLVDVSRQRSALKLLDFLFHIVEPEVELVVSQGPGVIVKIVHGVDHGVGDLVLEFLNVIRLSGVAGVDQEQIGVRLPLRRDDRRRVGHAGLAFLVGRVIIGVDHAVQVAGLENGNRLGFVRRQSGDRQADRHDQSQEQR</sequence>
<accession>A0A645A847</accession>
<dbReference type="AlphaFoldDB" id="A0A645A847"/>
<evidence type="ECO:0000313" key="1">
    <source>
        <dbReference type="EMBL" id="MPM49096.1"/>
    </source>
</evidence>